<evidence type="ECO:0000256" key="2">
    <source>
        <dbReference type="ARBA" id="ARBA00004496"/>
    </source>
</evidence>
<dbReference type="EMBL" id="PZQS01000004">
    <property type="protein sequence ID" value="PVD32490.1"/>
    <property type="molecule type" value="Genomic_DNA"/>
</dbReference>
<evidence type="ECO:0000256" key="1">
    <source>
        <dbReference type="ARBA" id="ARBA00004123"/>
    </source>
</evidence>
<keyword evidence="13" id="KW-1185">Reference proteome</keyword>
<evidence type="ECO:0000256" key="9">
    <source>
        <dbReference type="ARBA" id="ARBA00023242"/>
    </source>
</evidence>
<dbReference type="GO" id="GO:0005737">
    <property type="term" value="C:cytoplasm"/>
    <property type="evidence" value="ECO:0007669"/>
    <property type="project" value="UniProtKB-SubCell"/>
</dbReference>
<dbReference type="Proteomes" id="UP000245119">
    <property type="component" value="Linkage Group LG4"/>
</dbReference>
<dbReference type="InterPro" id="IPR031418">
    <property type="entry name" value="RITA1"/>
</dbReference>
<name>A0A2T7PGK1_POMCA</name>
<keyword evidence="7" id="KW-0524">Neurogenesis</keyword>
<dbReference type="AlphaFoldDB" id="A0A2T7PGK1"/>
<comment type="subunit">
    <text evidence="4">Interacts with RBPJ/RBPSUH.</text>
</comment>
<evidence type="ECO:0000256" key="11">
    <source>
        <dbReference type="ARBA" id="ARBA00031318"/>
    </source>
</evidence>
<dbReference type="GO" id="GO:0007399">
    <property type="term" value="P:nervous system development"/>
    <property type="evidence" value="ECO:0007669"/>
    <property type="project" value="UniProtKB-KW"/>
</dbReference>
<keyword evidence="6" id="KW-0963">Cytoplasm</keyword>
<evidence type="ECO:0000313" key="13">
    <source>
        <dbReference type="Proteomes" id="UP000245119"/>
    </source>
</evidence>
<evidence type="ECO:0000313" key="12">
    <source>
        <dbReference type="EMBL" id="PVD32490.1"/>
    </source>
</evidence>
<sequence>MADDFAVIGKKPPSVTEHCRPYTASSMNFGYVTKMPSSTVDETLFTSHHPSRLHASMAFPAPWHKKQDRERTVRRGPPLLWCPPNAEKEHKDMTKVSSSYEVSTIKGVPMKHQFRRLVHTPTFVDETLFGEPLAEPSFRAPWEGNKKAKKPLLWYPDQSKTRNAQKCGPLKTAFEDYHYASSSSSAFPVWRP</sequence>
<dbReference type="GO" id="GO:0045746">
    <property type="term" value="P:negative regulation of Notch signaling pathway"/>
    <property type="evidence" value="ECO:0007669"/>
    <property type="project" value="TreeGrafter"/>
</dbReference>
<comment type="caution">
    <text evidence="12">The sequence shown here is derived from an EMBL/GenBank/DDBJ whole genome shotgun (WGS) entry which is preliminary data.</text>
</comment>
<dbReference type="OrthoDB" id="10061257at2759"/>
<comment type="function">
    <text evidence="10">Tubulin-binding protein that acts as a negative regulator of Notch signaling pathway. Shuttles between the cytoplasm and the nucleus and mediates the nuclear export of RBPJ/RBPSUH, thereby preventing the interaction between RBPJ/RBPSUH and NICD product of Notch proteins (Notch intracellular domain), leading to down-regulate Notch-mediated transcription. May play a role in neurogenesis.</text>
</comment>
<dbReference type="GO" id="GO:0007219">
    <property type="term" value="P:Notch signaling pathway"/>
    <property type="evidence" value="ECO:0007669"/>
    <property type="project" value="UniProtKB-KW"/>
</dbReference>
<dbReference type="GO" id="GO:0015631">
    <property type="term" value="F:tubulin binding"/>
    <property type="evidence" value="ECO:0007669"/>
    <property type="project" value="InterPro"/>
</dbReference>
<evidence type="ECO:0000256" key="10">
    <source>
        <dbReference type="ARBA" id="ARBA00024957"/>
    </source>
</evidence>
<organism evidence="12 13">
    <name type="scientific">Pomacea canaliculata</name>
    <name type="common">Golden apple snail</name>
    <dbReference type="NCBI Taxonomy" id="400727"/>
    <lineage>
        <taxon>Eukaryota</taxon>
        <taxon>Metazoa</taxon>
        <taxon>Spiralia</taxon>
        <taxon>Lophotrochozoa</taxon>
        <taxon>Mollusca</taxon>
        <taxon>Gastropoda</taxon>
        <taxon>Caenogastropoda</taxon>
        <taxon>Architaenioglossa</taxon>
        <taxon>Ampullarioidea</taxon>
        <taxon>Ampullariidae</taxon>
        <taxon>Pomacea</taxon>
    </lineage>
</organism>
<accession>A0A2T7PGK1</accession>
<evidence type="ECO:0000256" key="8">
    <source>
        <dbReference type="ARBA" id="ARBA00022976"/>
    </source>
</evidence>
<keyword evidence="8" id="KW-0914">Notch signaling pathway</keyword>
<evidence type="ECO:0000256" key="3">
    <source>
        <dbReference type="ARBA" id="ARBA00010906"/>
    </source>
</evidence>
<evidence type="ECO:0000256" key="5">
    <source>
        <dbReference type="ARBA" id="ARBA00014447"/>
    </source>
</evidence>
<dbReference type="PANTHER" id="PTHR34917">
    <property type="entry name" value="RBPJ-INTERACTING AND TUBULIN-ASSOCIATED PROTEIN 1"/>
    <property type="match status" value="1"/>
</dbReference>
<proteinExistence type="inferred from homology"/>
<dbReference type="GO" id="GO:0051168">
    <property type="term" value="P:nuclear export"/>
    <property type="evidence" value="ECO:0007669"/>
    <property type="project" value="InterPro"/>
</dbReference>
<dbReference type="STRING" id="400727.A0A2T7PGK1"/>
<comment type="subcellular location">
    <subcellularLocation>
        <location evidence="2">Cytoplasm</location>
    </subcellularLocation>
    <subcellularLocation>
        <location evidence="1">Nucleus</location>
    </subcellularLocation>
</comment>
<evidence type="ECO:0000256" key="4">
    <source>
        <dbReference type="ARBA" id="ARBA00011667"/>
    </source>
</evidence>
<gene>
    <name evidence="12" type="ORF">C0Q70_07929</name>
</gene>
<keyword evidence="9" id="KW-0539">Nucleus</keyword>
<reference evidence="12 13" key="1">
    <citation type="submission" date="2018-04" db="EMBL/GenBank/DDBJ databases">
        <title>The genome of golden apple snail Pomacea canaliculata provides insight into stress tolerance and invasive adaptation.</title>
        <authorList>
            <person name="Liu C."/>
            <person name="Liu B."/>
            <person name="Ren Y."/>
            <person name="Zhang Y."/>
            <person name="Wang H."/>
            <person name="Li S."/>
            <person name="Jiang F."/>
            <person name="Yin L."/>
            <person name="Zhang G."/>
            <person name="Qian W."/>
            <person name="Fan W."/>
        </authorList>
    </citation>
    <scope>NUCLEOTIDE SEQUENCE [LARGE SCALE GENOMIC DNA]</scope>
    <source>
        <strain evidence="12">SZHN2017</strain>
        <tissue evidence="12">Muscle</tissue>
    </source>
</reference>
<evidence type="ECO:0000256" key="6">
    <source>
        <dbReference type="ARBA" id="ARBA00022490"/>
    </source>
</evidence>
<dbReference type="Pfam" id="PF17066">
    <property type="entry name" value="RITA"/>
    <property type="match status" value="1"/>
</dbReference>
<comment type="similarity">
    <text evidence="3">Belongs to the RITA family.</text>
</comment>
<dbReference type="GO" id="GO:0005634">
    <property type="term" value="C:nucleus"/>
    <property type="evidence" value="ECO:0007669"/>
    <property type="project" value="UniProtKB-SubCell"/>
</dbReference>
<dbReference type="PANTHER" id="PTHR34917:SF1">
    <property type="entry name" value="RBPJ-INTERACTING AND TUBULIN-ASSOCIATED PROTEIN 1"/>
    <property type="match status" value="1"/>
</dbReference>
<protein>
    <recommendedName>
        <fullName evidence="5">RBPJ-interacting and tubulin-associated protein 1</fullName>
    </recommendedName>
    <alternativeName>
        <fullName evidence="11">RBPJ-interacting and tubulin-associated protein</fullName>
    </alternativeName>
</protein>
<evidence type="ECO:0000256" key="7">
    <source>
        <dbReference type="ARBA" id="ARBA00022902"/>
    </source>
</evidence>